<dbReference type="STRING" id="282197.SAMN04488517_102446"/>
<evidence type="ECO:0000313" key="3">
    <source>
        <dbReference type="Proteomes" id="UP000048908"/>
    </source>
</evidence>
<dbReference type="EMBL" id="CXPG01000020">
    <property type="protein sequence ID" value="CTQ33617.1"/>
    <property type="molecule type" value="Genomic_DNA"/>
</dbReference>
<dbReference type="InterPro" id="IPR003754">
    <property type="entry name" value="4pyrrol_synth_uPrphyn_synth"/>
</dbReference>
<dbReference type="CDD" id="cd06578">
    <property type="entry name" value="HemD"/>
    <property type="match status" value="1"/>
</dbReference>
<protein>
    <submittedName>
        <fullName evidence="2">Uroporphyrinogen-III synthase</fullName>
    </submittedName>
</protein>
<dbReference type="InterPro" id="IPR036108">
    <property type="entry name" value="4pyrrol_syn_uPrphyn_synt_sf"/>
</dbReference>
<dbReference type="Gene3D" id="3.40.50.10090">
    <property type="match status" value="2"/>
</dbReference>
<dbReference type="GO" id="GO:0033014">
    <property type="term" value="P:tetrapyrrole biosynthetic process"/>
    <property type="evidence" value="ECO:0007669"/>
    <property type="project" value="InterPro"/>
</dbReference>
<dbReference type="Proteomes" id="UP000048908">
    <property type="component" value="Unassembled WGS sequence"/>
</dbReference>
<name>A0A0M6XSN1_9RHOB</name>
<dbReference type="GO" id="GO:0004852">
    <property type="term" value="F:uroporphyrinogen-III synthase activity"/>
    <property type="evidence" value="ECO:0007669"/>
    <property type="project" value="InterPro"/>
</dbReference>
<dbReference type="AlphaFoldDB" id="A0A0M6XSN1"/>
<evidence type="ECO:0000259" key="1">
    <source>
        <dbReference type="Pfam" id="PF02602"/>
    </source>
</evidence>
<keyword evidence="3" id="KW-1185">Reference proteome</keyword>
<accession>A0A0M6XSN1</accession>
<dbReference type="OrthoDB" id="7204250at2"/>
<dbReference type="Pfam" id="PF02602">
    <property type="entry name" value="HEM4"/>
    <property type="match status" value="1"/>
</dbReference>
<gene>
    <name evidence="2" type="ORF">JAN5088_02400</name>
</gene>
<proteinExistence type="predicted"/>
<dbReference type="SUPFAM" id="SSF69618">
    <property type="entry name" value="HemD-like"/>
    <property type="match status" value="1"/>
</dbReference>
<dbReference type="RefSeq" id="WP_055683008.1">
    <property type="nucleotide sequence ID" value="NZ_CXPG01000020.1"/>
</dbReference>
<feature type="domain" description="Tetrapyrrole biosynthesis uroporphyrinogen III synthase" evidence="1">
    <location>
        <begin position="17"/>
        <end position="216"/>
    </location>
</feature>
<reference evidence="2 3" key="1">
    <citation type="submission" date="2015-07" db="EMBL/GenBank/DDBJ databases">
        <authorList>
            <person name="Noorani M."/>
        </authorList>
    </citation>
    <scope>NUCLEOTIDE SEQUENCE [LARGE SCALE GENOMIC DNA]</scope>
    <source>
        <strain evidence="2 3">CECT 5088</strain>
    </source>
</reference>
<sequence>MPDLPVLLTRPQADSERLAGSLRAAGVGRVVVSPLLRIVPEGTLPEFSGGVLLTSANAVAAFRALDGPRGLPAWVVGPRTAEMARRAGFDVRLEAPDAATLLPQVPQDAPPLVHLRGAVARVDLAAALRKRGIAATDAVLYRQDALDLSSEARGLLRAGPVLVPLYSPRSAALFAAACPPEAWPSVRLVALSPAVAEAGPVPPVAVADRPDGEAMMRAILANLAAMEG</sequence>
<evidence type="ECO:0000313" key="2">
    <source>
        <dbReference type="EMBL" id="CTQ33617.1"/>
    </source>
</evidence>
<organism evidence="2 3">
    <name type="scientific">Jannaschia rubra</name>
    <dbReference type="NCBI Taxonomy" id="282197"/>
    <lineage>
        <taxon>Bacteria</taxon>
        <taxon>Pseudomonadati</taxon>
        <taxon>Pseudomonadota</taxon>
        <taxon>Alphaproteobacteria</taxon>
        <taxon>Rhodobacterales</taxon>
        <taxon>Roseobacteraceae</taxon>
        <taxon>Jannaschia</taxon>
    </lineage>
</organism>